<evidence type="ECO:0008006" key="4">
    <source>
        <dbReference type="Google" id="ProtNLM"/>
    </source>
</evidence>
<evidence type="ECO:0000313" key="3">
    <source>
        <dbReference type="Proteomes" id="UP001235939"/>
    </source>
</evidence>
<organism evidence="2 3">
    <name type="scientific">Cordylochernes scorpioides</name>
    <dbReference type="NCBI Taxonomy" id="51811"/>
    <lineage>
        <taxon>Eukaryota</taxon>
        <taxon>Metazoa</taxon>
        <taxon>Ecdysozoa</taxon>
        <taxon>Arthropoda</taxon>
        <taxon>Chelicerata</taxon>
        <taxon>Arachnida</taxon>
        <taxon>Pseudoscorpiones</taxon>
        <taxon>Cheliferoidea</taxon>
        <taxon>Chernetidae</taxon>
        <taxon>Cordylochernes</taxon>
    </lineage>
</organism>
<dbReference type="Proteomes" id="UP001235939">
    <property type="component" value="Chromosome 14"/>
</dbReference>
<gene>
    <name evidence="2" type="ORF">LAZ67_14000250</name>
</gene>
<protein>
    <recommendedName>
        <fullName evidence="4">Transposase</fullName>
    </recommendedName>
</protein>
<evidence type="ECO:0000256" key="1">
    <source>
        <dbReference type="SAM" id="MobiDB-lite"/>
    </source>
</evidence>
<dbReference type="PANTHER" id="PTHR47326:SF1">
    <property type="entry name" value="HTH PSQ-TYPE DOMAIN-CONTAINING PROTEIN"/>
    <property type="match status" value="1"/>
</dbReference>
<dbReference type="Gene3D" id="3.30.420.10">
    <property type="entry name" value="Ribonuclease H-like superfamily/Ribonuclease H"/>
    <property type="match status" value="1"/>
</dbReference>
<name>A0ABY6L7G8_9ARAC</name>
<reference evidence="2 3" key="1">
    <citation type="submission" date="2022-01" db="EMBL/GenBank/DDBJ databases">
        <title>A chromosomal length assembly of Cordylochernes scorpioides.</title>
        <authorList>
            <person name="Zeh D."/>
            <person name="Zeh J."/>
        </authorList>
    </citation>
    <scope>NUCLEOTIDE SEQUENCE [LARGE SCALE GENOMIC DNA]</scope>
    <source>
        <strain evidence="2">IN4F17</strain>
        <tissue evidence="2">Whole Body</tissue>
    </source>
</reference>
<sequence>MDWMTRGDEEDGGGSMEWPCGPPSIEDGAEGGRYGETMWPTLSRGSSREQIAVGAEWGNGCGPARPHCSYKDHKSATEALRTFRTFKGIRSGKGPMSCCSLRRMIKNFEKTRSLWKQKLGVEDHRHAIGDFEKRQEFAAWVFRLIYTDENWLSNFLWTDEAHLYLNGEVNTQNSRIWATENPRNFTEMPLYQPRVTVLCGFISTFIIGPIFFEKINGRMVIPILQNRQALSEITFIQDGGPPHISRSAEQLLKDTFGEANQITNRNEEPHHVPKRVSFGRELLYKEFASSEKPEELSKREWKNMAEDAFFLKEVKERSIPHCPPCTPKRYFFQCSKTRPPYSVRKLLKEVSVRLESHKTDIICQLGARRARKAKKRERHEKLWRSSEIELRQLEASEEPDMTDSIALLPET</sequence>
<dbReference type="EMBL" id="CP092876">
    <property type="protein sequence ID" value="UYV76387.1"/>
    <property type="molecule type" value="Genomic_DNA"/>
</dbReference>
<keyword evidence="3" id="KW-1185">Reference proteome</keyword>
<dbReference type="InterPro" id="IPR036397">
    <property type="entry name" value="RNaseH_sf"/>
</dbReference>
<dbReference type="PANTHER" id="PTHR47326">
    <property type="entry name" value="TRANSPOSABLE ELEMENT TC3 TRANSPOSASE-LIKE PROTEIN"/>
    <property type="match status" value="1"/>
</dbReference>
<evidence type="ECO:0000313" key="2">
    <source>
        <dbReference type="EMBL" id="UYV76387.1"/>
    </source>
</evidence>
<accession>A0ABY6L7G8</accession>
<feature type="region of interest" description="Disordered" evidence="1">
    <location>
        <begin position="1"/>
        <end position="31"/>
    </location>
</feature>
<proteinExistence type="predicted"/>